<evidence type="ECO:0000313" key="1">
    <source>
        <dbReference type="EMBL" id="MBC9205358.1"/>
    </source>
</evidence>
<name>A0ABR7RG03_9PROT</name>
<comment type="caution">
    <text evidence="1">The sequence shown here is derived from an EMBL/GenBank/DDBJ whole genome shotgun (WGS) entry which is preliminary data.</text>
</comment>
<dbReference type="EMBL" id="JACTVA010000001">
    <property type="protein sequence ID" value="MBC9205358.1"/>
    <property type="molecule type" value="Genomic_DNA"/>
</dbReference>
<reference evidence="1 2" key="1">
    <citation type="journal article" date="2013" name="Int. J. Syst. Evol. Microbiol.">
        <title>Roseomonas aerophila sp. nov., isolated from air.</title>
        <authorList>
            <person name="Kim S.J."/>
            <person name="Weon H.Y."/>
            <person name="Ahn J.H."/>
            <person name="Hong S.B."/>
            <person name="Seok S.J."/>
            <person name="Whang K.S."/>
            <person name="Kwon S.W."/>
        </authorList>
    </citation>
    <scope>NUCLEOTIDE SEQUENCE [LARGE SCALE GENOMIC DNA]</scope>
    <source>
        <strain evidence="1 2">NBRC 108923</strain>
    </source>
</reference>
<accession>A0ABR7RG03</accession>
<organism evidence="1 2">
    <name type="scientific">Teichococcus aerophilus</name>
    <dbReference type="NCBI Taxonomy" id="1224513"/>
    <lineage>
        <taxon>Bacteria</taxon>
        <taxon>Pseudomonadati</taxon>
        <taxon>Pseudomonadota</taxon>
        <taxon>Alphaproteobacteria</taxon>
        <taxon>Acetobacterales</taxon>
        <taxon>Roseomonadaceae</taxon>
        <taxon>Roseomonas</taxon>
    </lineage>
</organism>
<dbReference type="Proteomes" id="UP000626026">
    <property type="component" value="Unassembled WGS sequence"/>
</dbReference>
<protein>
    <submittedName>
        <fullName evidence="1">Uncharacterized protein</fullName>
    </submittedName>
</protein>
<sequence>MQTMPKLKFPAGSLLAAMLGTQAPVDVRRAAQRLRAEAAPALAADDGIAGLAHGLAAAEIAHSPAVLDALPPIFWLEAQQAGAEDTRGTSGWVVEKKAGGLAARGFAIAAGRDAVPMPQGAVTLPFGPRVQAEDTATAYVRGLVTAISLPEMFAQMGETSPVLLMPAEAPEDEVSTLRGFQLSIAIPPDAAPS</sequence>
<evidence type="ECO:0000313" key="2">
    <source>
        <dbReference type="Proteomes" id="UP000626026"/>
    </source>
</evidence>
<dbReference type="RefSeq" id="WP_187782530.1">
    <property type="nucleotide sequence ID" value="NZ_JACTVA010000001.1"/>
</dbReference>
<keyword evidence="2" id="KW-1185">Reference proteome</keyword>
<proteinExistence type="predicted"/>
<gene>
    <name evidence="1" type="ORF">IBL26_00805</name>
</gene>